<accession>A0A1B8TQF1</accession>
<evidence type="ECO:0000313" key="3">
    <source>
        <dbReference type="Proteomes" id="UP000092612"/>
    </source>
</evidence>
<dbReference type="STRING" id="996801.BW723_11535"/>
<dbReference type="Gene3D" id="1.20.120.450">
    <property type="entry name" value="dinb family like domain"/>
    <property type="match status" value="1"/>
</dbReference>
<feature type="domain" description="DinB-like" evidence="1">
    <location>
        <begin position="32"/>
        <end position="163"/>
    </location>
</feature>
<sequence>MIPENEYAPYYKSYIQLIESNEKSLLDNLKHSQLDFENTLRKISKEKGDFAYAEGKWTLKELVQHIIDTERVFCYRALCFARNDKTELPGFDENFFVDNSNVQNRDFYDMLDEMKALRISTIHLFESFSDEDLLKIGVGSGNKMSVRALGFIFSGHQTHHLNIVKERYL</sequence>
<proteinExistence type="predicted"/>
<protein>
    <submittedName>
        <fullName evidence="2">Damage-inducible protein DinB</fullName>
    </submittedName>
</protein>
<comment type="caution">
    <text evidence="2">The sequence shown here is derived from an EMBL/GenBank/DDBJ whole genome shotgun (WGS) entry which is preliminary data.</text>
</comment>
<dbReference type="Proteomes" id="UP000092612">
    <property type="component" value="Unassembled WGS sequence"/>
</dbReference>
<dbReference type="InterPro" id="IPR034660">
    <property type="entry name" value="DinB/YfiT-like"/>
</dbReference>
<dbReference type="InterPro" id="IPR024775">
    <property type="entry name" value="DinB-like"/>
</dbReference>
<dbReference type="KEGG" id="prn:BW723_11535"/>
<keyword evidence="3" id="KW-1185">Reference proteome</keyword>
<dbReference type="OrthoDB" id="9793216at2"/>
<reference evidence="3" key="1">
    <citation type="submission" date="2016-02" db="EMBL/GenBank/DDBJ databases">
        <title>Paenibacillus sp. LPB0068, isolated from Crassostrea gigas.</title>
        <authorList>
            <person name="Shin S.-K."/>
            <person name="Yi H."/>
        </authorList>
    </citation>
    <scope>NUCLEOTIDE SEQUENCE [LARGE SCALE GENOMIC DNA]</scope>
    <source>
        <strain evidence="3">KCTC 23969</strain>
    </source>
</reference>
<organism evidence="2 3">
    <name type="scientific">Polaribacter reichenbachii</name>
    <dbReference type="NCBI Taxonomy" id="996801"/>
    <lineage>
        <taxon>Bacteria</taxon>
        <taxon>Pseudomonadati</taxon>
        <taxon>Bacteroidota</taxon>
        <taxon>Flavobacteriia</taxon>
        <taxon>Flavobacteriales</taxon>
        <taxon>Flavobacteriaceae</taxon>
    </lineage>
</organism>
<dbReference type="Pfam" id="PF12867">
    <property type="entry name" value="DinB_2"/>
    <property type="match status" value="1"/>
</dbReference>
<evidence type="ECO:0000259" key="1">
    <source>
        <dbReference type="Pfam" id="PF12867"/>
    </source>
</evidence>
<name>A0A1B8TQF1_9FLAO</name>
<dbReference type="EMBL" id="LSFL01000042">
    <property type="protein sequence ID" value="OBY61802.1"/>
    <property type="molecule type" value="Genomic_DNA"/>
</dbReference>
<gene>
    <name evidence="2" type="ORF">LPB301_16240</name>
</gene>
<evidence type="ECO:0000313" key="2">
    <source>
        <dbReference type="EMBL" id="OBY61802.1"/>
    </source>
</evidence>
<dbReference type="AlphaFoldDB" id="A0A1B8TQF1"/>
<dbReference type="SUPFAM" id="SSF109854">
    <property type="entry name" value="DinB/YfiT-like putative metalloenzymes"/>
    <property type="match status" value="1"/>
</dbReference>